<dbReference type="InterPro" id="IPR021005">
    <property type="entry name" value="Znf_CGNR"/>
</dbReference>
<dbReference type="InterPro" id="IPR010852">
    <property type="entry name" value="ABATE"/>
</dbReference>
<dbReference type="Pfam" id="PF11706">
    <property type="entry name" value="zf-CGNR"/>
    <property type="match status" value="1"/>
</dbReference>
<protein>
    <submittedName>
        <fullName evidence="2">CGNR zinc finger domain-containing protein</fullName>
    </submittedName>
</protein>
<dbReference type="Gene3D" id="1.10.3300.10">
    <property type="entry name" value="Jann2411-like domain"/>
    <property type="match status" value="1"/>
</dbReference>
<dbReference type="PANTHER" id="PTHR35525">
    <property type="entry name" value="BLL6575 PROTEIN"/>
    <property type="match status" value="1"/>
</dbReference>
<dbReference type="EMBL" id="BAAANN010000033">
    <property type="protein sequence ID" value="GAA1980601.1"/>
    <property type="molecule type" value="Genomic_DNA"/>
</dbReference>
<accession>A0ABN2S5A0</accession>
<organism evidence="2 3">
    <name type="scientific">Amycolatopsis minnesotensis</name>
    <dbReference type="NCBI Taxonomy" id="337894"/>
    <lineage>
        <taxon>Bacteria</taxon>
        <taxon>Bacillati</taxon>
        <taxon>Actinomycetota</taxon>
        <taxon>Actinomycetes</taxon>
        <taxon>Pseudonocardiales</taxon>
        <taxon>Pseudonocardiaceae</taxon>
        <taxon>Amycolatopsis</taxon>
    </lineage>
</organism>
<gene>
    <name evidence="2" type="ORF">GCM10009754_66510</name>
</gene>
<sequence length="161" mass="17396">MVSERPEHPDVALVIAFLNTLDVEEGTDALHSAESWQDWAADRGLTPGPLTGARSTRAALRSAAGDPDSTPREASAAIEVRVNADGPVFTTTSATGAVLSAAARLSVLGLWDRVKICPADDCRWAFYDQSRNHSRTWCSMQSCGNREKARAWRERAAAEAN</sequence>
<dbReference type="Pfam" id="PF07336">
    <property type="entry name" value="ABATE"/>
    <property type="match status" value="1"/>
</dbReference>
<comment type="caution">
    <text evidence="2">The sequence shown here is derived from an EMBL/GenBank/DDBJ whole genome shotgun (WGS) entry which is preliminary data.</text>
</comment>
<dbReference type="PANTHER" id="PTHR35525:SF3">
    <property type="entry name" value="BLL6575 PROTEIN"/>
    <property type="match status" value="1"/>
</dbReference>
<evidence type="ECO:0000259" key="1">
    <source>
        <dbReference type="Pfam" id="PF11706"/>
    </source>
</evidence>
<dbReference type="SUPFAM" id="SSF160904">
    <property type="entry name" value="Jann2411-like"/>
    <property type="match status" value="1"/>
</dbReference>
<keyword evidence="3" id="KW-1185">Reference proteome</keyword>
<dbReference type="InterPro" id="IPR023286">
    <property type="entry name" value="ABATE_dom_sf"/>
</dbReference>
<reference evidence="2 3" key="1">
    <citation type="journal article" date="2019" name="Int. J. Syst. Evol. Microbiol.">
        <title>The Global Catalogue of Microorganisms (GCM) 10K type strain sequencing project: providing services to taxonomists for standard genome sequencing and annotation.</title>
        <authorList>
            <consortium name="The Broad Institute Genomics Platform"/>
            <consortium name="The Broad Institute Genome Sequencing Center for Infectious Disease"/>
            <person name="Wu L."/>
            <person name="Ma J."/>
        </authorList>
    </citation>
    <scope>NUCLEOTIDE SEQUENCE [LARGE SCALE GENOMIC DNA]</scope>
    <source>
        <strain evidence="2 3">JCM 14545</strain>
    </source>
</reference>
<dbReference type="Proteomes" id="UP001501116">
    <property type="component" value="Unassembled WGS sequence"/>
</dbReference>
<evidence type="ECO:0000313" key="2">
    <source>
        <dbReference type="EMBL" id="GAA1980601.1"/>
    </source>
</evidence>
<evidence type="ECO:0000313" key="3">
    <source>
        <dbReference type="Proteomes" id="UP001501116"/>
    </source>
</evidence>
<feature type="domain" description="Zinc finger CGNR" evidence="1">
    <location>
        <begin position="113"/>
        <end position="155"/>
    </location>
</feature>
<name>A0ABN2S5A0_9PSEU</name>
<proteinExistence type="predicted"/>